<keyword evidence="3" id="KW-1185">Reference proteome</keyword>
<name>A0A6J8AUD2_MYTCO</name>
<dbReference type="AlphaFoldDB" id="A0A6J8AUD2"/>
<dbReference type="Proteomes" id="UP000507470">
    <property type="component" value="Unassembled WGS sequence"/>
</dbReference>
<dbReference type="EMBL" id="CACVKT020001913">
    <property type="protein sequence ID" value="CAC5373559.1"/>
    <property type="molecule type" value="Genomic_DNA"/>
</dbReference>
<organism evidence="2 3">
    <name type="scientific">Mytilus coruscus</name>
    <name type="common">Sea mussel</name>
    <dbReference type="NCBI Taxonomy" id="42192"/>
    <lineage>
        <taxon>Eukaryota</taxon>
        <taxon>Metazoa</taxon>
        <taxon>Spiralia</taxon>
        <taxon>Lophotrochozoa</taxon>
        <taxon>Mollusca</taxon>
        <taxon>Bivalvia</taxon>
        <taxon>Autobranchia</taxon>
        <taxon>Pteriomorphia</taxon>
        <taxon>Mytilida</taxon>
        <taxon>Mytiloidea</taxon>
        <taxon>Mytilidae</taxon>
        <taxon>Mytilinae</taxon>
        <taxon>Mytilus</taxon>
    </lineage>
</organism>
<evidence type="ECO:0000259" key="1">
    <source>
        <dbReference type="Pfam" id="PF20231"/>
    </source>
</evidence>
<dbReference type="InterPro" id="IPR046496">
    <property type="entry name" value="DUF6589"/>
</dbReference>
<dbReference type="OrthoDB" id="6104512at2759"/>
<accession>A0A6J8AUD2</accession>
<feature type="domain" description="DUF6589" evidence="1">
    <location>
        <begin position="230"/>
        <end position="330"/>
    </location>
</feature>
<reference evidence="2 3" key="1">
    <citation type="submission" date="2020-06" db="EMBL/GenBank/DDBJ databases">
        <authorList>
            <person name="Li R."/>
            <person name="Bekaert M."/>
        </authorList>
    </citation>
    <scope>NUCLEOTIDE SEQUENCE [LARGE SCALE GENOMIC DNA]</scope>
    <source>
        <strain evidence="3">wild</strain>
    </source>
</reference>
<sequence>MNNKKQGLSLFAINFVLNRISTERQPIVHHDSHEPSLEIFLPNETETLVYKNSLKILLGRILVEYMPGFQWMKKVLPDHIDHPHKEEMKRKSVVHMLPLSLNNECSYDGCVRIMDEYIEMINRWYRKAGRAAELDTLQIPVGGDQLTRVRFQGAKTLRAGAHTKHERFDQLYPMVIELFHTLQDFLEKLCKRFLKLGNSRDQGTLANLKILIQRSNVNRKVKSRFKVFLSKYFTECIDFILNTEFTLPPHVAAEVRAASFVNVHGGIGKNKAADMHKENEVKLVKDLIKGLGANKTEKSIIAMSKAAPVINDVTTNFDKMLKLNEFKTKHKKRSSEEDIGTLVKKLKDLDLLEFS</sequence>
<feature type="domain" description="DUF6589" evidence="1">
    <location>
        <begin position="34"/>
        <end position="225"/>
    </location>
</feature>
<gene>
    <name evidence="2" type="ORF">MCOR_11282</name>
</gene>
<protein>
    <recommendedName>
        <fullName evidence="1">DUF6589 domain-containing protein</fullName>
    </recommendedName>
</protein>
<evidence type="ECO:0000313" key="2">
    <source>
        <dbReference type="EMBL" id="CAC5373559.1"/>
    </source>
</evidence>
<dbReference type="Pfam" id="PF20231">
    <property type="entry name" value="DUF6589"/>
    <property type="match status" value="2"/>
</dbReference>
<evidence type="ECO:0000313" key="3">
    <source>
        <dbReference type="Proteomes" id="UP000507470"/>
    </source>
</evidence>
<proteinExistence type="predicted"/>